<evidence type="ECO:0000313" key="1">
    <source>
        <dbReference type="EMBL" id="MDR7354962.1"/>
    </source>
</evidence>
<proteinExistence type="predicted"/>
<keyword evidence="2" id="KW-1185">Reference proteome</keyword>
<evidence type="ECO:0000313" key="2">
    <source>
        <dbReference type="Proteomes" id="UP001183619"/>
    </source>
</evidence>
<dbReference type="InterPro" id="IPR047681">
    <property type="entry name" value="PPA1309-like"/>
</dbReference>
<protein>
    <submittedName>
        <fullName evidence="1">Uncharacterized protein</fullName>
    </submittedName>
</protein>
<dbReference type="EMBL" id="JAVDYF010000001">
    <property type="protein sequence ID" value="MDR7354962.1"/>
    <property type="molecule type" value="Genomic_DNA"/>
</dbReference>
<organism evidence="1 2">
    <name type="scientific">Corynebacterium felinum</name>
    <dbReference type="NCBI Taxonomy" id="131318"/>
    <lineage>
        <taxon>Bacteria</taxon>
        <taxon>Bacillati</taxon>
        <taxon>Actinomycetota</taxon>
        <taxon>Actinomycetes</taxon>
        <taxon>Mycobacteriales</taxon>
        <taxon>Corynebacteriaceae</taxon>
        <taxon>Corynebacterium</taxon>
    </lineage>
</organism>
<dbReference type="Proteomes" id="UP001183619">
    <property type="component" value="Unassembled WGS sequence"/>
</dbReference>
<accession>A0ABU2B8M3</accession>
<gene>
    <name evidence="1" type="ORF">J2S37_001500</name>
</gene>
<sequence length="201" mass="22037">MTLSSAPTPNRIVAELFSPATNARKTMSDFDYSSYSIELSQQALNKAMLEAVDFIHAEGWDAKPTLFALVPSSLLHDSLSEFEADDSPLALVIQEDLPDNILPGTQELGDYISRIVWPEQVLGAILAQEIVFKDASNPEQDARPARLFSGVLRGEAEQTLLQLRPTEEELEKRGPFAEDEVELRGGHGVAPGVIATLRSTF</sequence>
<comment type="caution">
    <text evidence="1">The sequence shown here is derived from an EMBL/GenBank/DDBJ whole genome shotgun (WGS) entry which is preliminary data.</text>
</comment>
<name>A0ABU2B8M3_9CORY</name>
<reference evidence="1 2" key="1">
    <citation type="submission" date="2023-07" db="EMBL/GenBank/DDBJ databases">
        <title>Sequencing the genomes of 1000 actinobacteria strains.</title>
        <authorList>
            <person name="Klenk H.-P."/>
        </authorList>
    </citation>
    <scope>NUCLEOTIDE SEQUENCE [LARGE SCALE GENOMIC DNA]</scope>
    <source>
        <strain evidence="1 2">DSM 44508</strain>
    </source>
</reference>
<dbReference type="NCBIfam" id="NF040618">
    <property type="entry name" value="PPA1309_fam"/>
    <property type="match status" value="1"/>
</dbReference>